<dbReference type="RefSeq" id="WP_268923939.1">
    <property type="nucleotide sequence ID" value="NZ_JAPTGB010000001.1"/>
</dbReference>
<keyword evidence="3" id="KW-1185">Reference proteome</keyword>
<dbReference type="EMBL" id="JAPTGB010000001">
    <property type="protein sequence ID" value="MCZ0859717.1"/>
    <property type="molecule type" value="Genomic_DNA"/>
</dbReference>
<feature type="transmembrane region" description="Helical" evidence="1">
    <location>
        <begin position="51"/>
        <end position="71"/>
    </location>
</feature>
<reference evidence="2" key="1">
    <citation type="submission" date="2022-12" db="EMBL/GenBank/DDBJ databases">
        <title>Isolation and characterisation of novel Methanocorpusculum spp. from native Australian herbivores indicates the genus is ancestrally host-associated.</title>
        <authorList>
            <person name="Volmer J.G."/>
            <person name="Soo R.M."/>
            <person name="Evans P.N."/>
            <person name="Hoedt E.C."/>
            <person name="Astorga Alsina A.L."/>
            <person name="Woodcroft B.J."/>
            <person name="Tyson G.W."/>
            <person name="Hugenholtz P."/>
            <person name="Morrison M."/>
        </authorList>
    </citation>
    <scope>NUCLEOTIDE SEQUENCE</scope>
    <source>
        <strain evidence="2">MG</strain>
    </source>
</reference>
<keyword evidence="1" id="KW-0812">Transmembrane</keyword>
<evidence type="ECO:0000256" key="1">
    <source>
        <dbReference type="SAM" id="Phobius"/>
    </source>
</evidence>
<organism evidence="2 3">
    <name type="scientific">Methanocorpusculum petauri</name>
    <dbReference type="NCBI Taxonomy" id="3002863"/>
    <lineage>
        <taxon>Archaea</taxon>
        <taxon>Methanobacteriati</taxon>
        <taxon>Methanobacteriota</taxon>
        <taxon>Stenosarchaea group</taxon>
        <taxon>Methanomicrobia</taxon>
        <taxon>Methanomicrobiales</taxon>
        <taxon>Methanocorpusculaceae</taxon>
        <taxon>Methanocorpusculum</taxon>
    </lineage>
</organism>
<sequence>MIAGQSPICKKTENGISGKIMKRLTPNERVSVFLELTGILNKRGDTKMKKLSQVTTLLALIVMLIAIPPAAADNAVWIKVLNGTTEFQYVPSNDFSLQGYYFVPTNNPDRQKNPMFRFWPGDSGVGRVYSLVNERILKEDILSNRSLTVYGYGIAKTGRYAGKTLVAQLNSSVVIHQNDTFSVAASVYNTNQLACVVTQNNMTPSTAYSLDNFTMAPT</sequence>
<keyword evidence="1" id="KW-1133">Transmembrane helix</keyword>
<evidence type="ECO:0008006" key="4">
    <source>
        <dbReference type="Google" id="ProtNLM"/>
    </source>
</evidence>
<keyword evidence="1" id="KW-0472">Membrane</keyword>
<evidence type="ECO:0000313" key="2">
    <source>
        <dbReference type="EMBL" id="MCZ0859717.1"/>
    </source>
</evidence>
<gene>
    <name evidence="2" type="ORF">O0S10_00575</name>
</gene>
<evidence type="ECO:0000313" key="3">
    <source>
        <dbReference type="Proteomes" id="UP001141422"/>
    </source>
</evidence>
<name>A0ABT4IDA7_9EURY</name>
<protein>
    <recommendedName>
        <fullName evidence="4">DUF3821 domain-containing protein</fullName>
    </recommendedName>
</protein>
<comment type="caution">
    <text evidence="2">The sequence shown here is derived from an EMBL/GenBank/DDBJ whole genome shotgun (WGS) entry which is preliminary data.</text>
</comment>
<proteinExistence type="predicted"/>
<accession>A0ABT4IDA7</accession>
<dbReference type="Proteomes" id="UP001141422">
    <property type="component" value="Unassembled WGS sequence"/>
</dbReference>